<keyword evidence="2" id="KW-0378">Hydrolase</keyword>
<dbReference type="GO" id="GO:0005576">
    <property type="term" value="C:extracellular region"/>
    <property type="evidence" value="ECO:0007669"/>
    <property type="project" value="InterPro"/>
</dbReference>
<dbReference type="Gene3D" id="2.60.40.10">
    <property type="entry name" value="Immunoglobulins"/>
    <property type="match status" value="1"/>
</dbReference>
<dbReference type="InterPro" id="IPR010126">
    <property type="entry name" value="Esterase_phb"/>
</dbReference>
<evidence type="ECO:0000313" key="5">
    <source>
        <dbReference type="Proteomes" id="UP000009026"/>
    </source>
</evidence>
<name>A0A0H4X372_9BACT</name>
<dbReference type="KEGG" id="mym:A176_007003"/>
<gene>
    <name evidence="4" type="ORF">A176_007003</name>
</gene>
<evidence type="ECO:0000256" key="2">
    <source>
        <dbReference type="ARBA" id="ARBA00022801"/>
    </source>
</evidence>
<keyword evidence="1 3" id="KW-0732">Signal</keyword>
<proteinExistence type="predicted"/>
<feature type="signal peptide" evidence="3">
    <location>
        <begin position="1"/>
        <end position="21"/>
    </location>
</feature>
<dbReference type="SUPFAM" id="SSF53474">
    <property type="entry name" value="alpha/beta-Hydrolases"/>
    <property type="match status" value="2"/>
</dbReference>
<dbReference type="OrthoDB" id="9767239at2"/>
<feature type="chain" id="PRO_5005213230" evidence="3">
    <location>
        <begin position="22"/>
        <end position="633"/>
    </location>
</feature>
<evidence type="ECO:0000256" key="1">
    <source>
        <dbReference type="ARBA" id="ARBA00022729"/>
    </source>
</evidence>
<organism evidence="4 5">
    <name type="scientific">Pseudomyxococcus hansupus</name>
    <dbReference type="NCBI Taxonomy" id="1297742"/>
    <lineage>
        <taxon>Bacteria</taxon>
        <taxon>Pseudomonadati</taxon>
        <taxon>Myxococcota</taxon>
        <taxon>Myxococcia</taxon>
        <taxon>Myxococcales</taxon>
        <taxon>Cystobacterineae</taxon>
        <taxon>Myxococcaceae</taxon>
        <taxon>Pseudomyxococcus</taxon>
    </lineage>
</organism>
<dbReference type="Gene3D" id="3.40.50.1820">
    <property type="entry name" value="alpha/beta hydrolase"/>
    <property type="match status" value="1"/>
</dbReference>
<dbReference type="EMBL" id="CP012109">
    <property type="protein sequence ID" value="AKQ70091.1"/>
    <property type="molecule type" value="Genomic_DNA"/>
</dbReference>
<accession>A0A0H4X372</accession>
<dbReference type="RefSeq" id="WP_002637818.1">
    <property type="nucleotide sequence ID" value="NZ_CP012109.1"/>
</dbReference>
<evidence type="ECO:0000313" key="4">
    <source>
        <dbReference type="EMBL" id="AKQ70091.1"/>
    </source>
</evidence>
<sequence>MLKQRLRRPWPWSRFAGVSLAAGLSAAIAGCGPADESPVPPAETTLAEQQSPLLTQVTSFGSNPGNLQMFRHVPSGMPANAPLVVVMHGCTQRAAGMEGAGWSNAADVYKFYVLYPQQQSGNNMTSCFNWFEPGDINRDRGEALSIKQMVDTMKATYSIDPSRVFVVGFSAGGYMVPAMLASYPDVFSAGAIHSGGPYRCAESMNAGFSCMSPGVNRTPAAWGDLVRSAYPGYAGPRPRVSIWHGTSDYTVNVMNLTEAMEQWTNVHGIDQTPDTVETVGGFPRKVYRDGAGRALVETWELTGMGHGVAMDAQFQFPGGTGTAACGSVGAYLNDVNLCSVYHQAQFFGITGGGGGPTGDTTPPTVNVTAPANGATVSGTVNVTADAADAVGVTRVEFLVNGEVVSTDTQAPYAFAWNSAAVSNGRHTLGARAFDAAGNQATDNDTVVTVSNSGGPPAPVTVQFASILADDGYLKANADGSGAALGFMTNLALGRGTDGKYNRSFLSFDTSSLPDGATVTRAFLTVGYSSGSGDPWSTPVGNSLVIDVKTGTFNAANTEVADWAAAATASRVAVIDRFSAGTKNSADFSGAGLSAINKTGKTQLRLGFAQAQTATQYLFVRDGANAVLTVVYTP</sequence>
<dbReference type="PROSITE" id="PS51257">
    <property type="entry name" value="PROKAR_LIPOPROTEIN"/>
    <property type="match status" value="1"/>
</dbReference>
<dbReference type="PANTHER" id="PTHR43037">
    <property type="entry name" value="UNNAMED PRODUCT-RELATED"/>
    <property type="match status" value="1"/>
</dbReference>
<dbReference type="PANTHER" id="PTHR43037:SF1">
    <property type="entry name" value="BLL1128 PROTEIN"/>
    <property type="match status" value="1"/>
</dbReference>
<keyword evidence="5" id="KW-1185">Reference proteome</keyword>
<dbReference type="Pfam" id="PF10503">
    <property type="entry name" value="Esterase_PHB"/>
    <property type="match status" value="1"/>
</dbReference>
<dbReference type="Proteomes" id="UP000009026">
    <property type="component" value="Chromosome"/>
</dbReference>
<reference evidence="4 5" key="1">
    <citation type="journal article" date="2016" name="PLoS ONE">
        <title>Complete Genome Sequence and Comparative Genomics of a Novel Myxobacterium Myxococcus hansupus.</title>
        <authorList>
            <person name="Sharma G."/>
            <person name="Narwani T."/>
            <person name="Subramanian S."/>
        </authorList>
    </citation>
    <scope>NUCLEOTIDE SEQUENCE [LARGE SCALE GENOMIC DNA]</scope>
    <source>
        <strain evidence="5">mixupus</strain>
    </source>
</reference>
<dbReference type="AlphaFoldDB" id="A0A0H4X372"/>
<dbReference type="PATRIC" id="fig|1297742.4.peg.7101"/>
<dbReference type="STRING" id="1297742.A176_007003"/>
<dbReference type="Pfam" id="PF17957">
    <property type="entry name" value="Big_7"/>
    <property type="match status" value="1"/>
</dbReference>
<dbReference type="InterPro" id="IPR050955">
    <property type="entry name" value="Plant_Biomass_Hydrol_Est"/>
</dbReference>
<dbReference type="NCBIfam" id="TIGR01840">
    <property type="entry name" value="esterase_phb"/>
    <property type="match status" value="1"/>
</dbReference>
<dbReference type="eggNOG" id="COG3509">
    <property type="taxonomic scope" value="Bacteria"/>
</dbReference>
<protein>
    <submittedName>
        <fullName evidence="4">Fibronectin type III domain protein</fullName>
    </submittedName>
</protein>
<dbReference type="GO" id="GO:0016787">
    <property type="term" value="F:hydrolase activity"/>
    <property type="evidence" value="ECO:0007669"/>
    <property type="project" value="UniProtKB-KW"/>
</dbReference>
<dbReference type="InterPro" id="IPR029058">
    <property type="entry name" value="AB_hydrolase_fold"/>
</dbReference>
<dbReference type="InterPro" id="IPR013783">
    <property type="entry name" value="Ig-like_fold"/>
</dbReference>
<evidence type="ECO:0000256" key="3">
    <source>
        <dbReference type="SAM" id="SignalP"/>
    </source>
</evidence>